<accession>A0AAV9HSH6</accession>
<keyword evidence="2" id="KW-1133">Transmembrane helix</keyword>
<protein>
    <submittedName>
        <fullName evidence="3">Uncharacterized protein</fullName>
    </submittedName>
</protein>
<keyword evidence="2" id="KW-0812">Transmembrane</keyword>
<evidence type="ECO:0000313" key="3">
    <source>
        <dbReference type="EMBL" id="KAK4462706.1"/>
    </source>
</evidence>
<evidence type="ECO:0000256" key="2">
    <source>
        <dbReference type="SAM" id="Phobius"/>
    </source>
</evidence>
<name>A0AAV9HSH6_9PEZI</name>
<proteinExistence type="predicted"/>
<feature type="transmembrane region" description="Helical" evidence="2">
    <location>
        <begin position="110"/>
        <end position="132"/>
    </location>
</feature>
<feature type="region of interest" description="Disordered" evidence="1">
    <location>
        <begin position="271"/>
        <end position="355"/>
    </location>
</feature>
<reference evidence="3" key="1">
    <citation type="journal article" date="2023" name="Mol. Phylogenet. Evol.">
        <title>Genome-scale phylogeny and comparative genomics of the fungal order Sordariales.</title>
        <authorList>
            <person name="Hensen N."/>
            <person name="Bonometti L."/>
            <person name="Westerberg I."/>
            <person name="Brannstrom I.O."/>
            <person name="Guillou S."/>
            <person name="Cros-Aarteil S."/>
            <person name="Calhoun S."/>
            <person name="Haridas S."/>
            <person name="Kuo A."/>
            <person name="Mondo S."/>
            <person name="Pangilinan J."/>
            <person name="Riley R."/>
            <person name="LaButti K."/>
            <person name="Andreopoulos B."/>
            <person name="Lipzen A."/>
            <person name="Chen C."/>
            <person name="Yan M."/>
            <person name="Daum C."/>
            <person name="Ng V."/>
            <person name="Clum A."/>
            <person name="Steindorff A."/>
            <person name="Ohm R.A."/>
            <person name="Martin F."/>
            <person name="Silar P."/>
            <person name="Natvig D.O."/>
            <person name="Lalanne C."/>
            <person name="Gautier V."/>
            <person name="Ament-Velasquez S.L."/>
            <person name="Kruys A."/>
            <person name="Hutchinson M.I."/>
            <person name="Powell A.J."/>
            <person name="Barry K."/>
            <person name="Miller A.N."/>
            <person name="Grigoriev I.V."/>
            <person name="Debuchy R."/>
            <person name="Gladieux P."/>
            <person name="Hiltunen Thoren M."/>
            <person name="Johannesson H."/>
        </authorList>
    </citation>
    <scope>NUCLEOTIDE SEQUENCE</scope>
    <source>
        <strain evidence="3">PSN324</strain>
    </source>
</reference>
<gene>
    <name evidence="3" type="ORF">QBC42DRAFT_200569</name>
</gene>
<keyword evidence="4" id="KW-1185">Reference proteome</keyword>
<feature type="transmembrane region" description="Helical" evidence="2">
    <location>
        <begin position="62"/>
        <end position="90"/>
    </location>
</feature>
<reference evidence="3" key="2">
    <citation type="submission" date="2023-06" db="EMBL/GenBank/DDBJ databases">
        <authorList>
            <consortium name="Lawrence Berkeley National Laboratory"/>
            <person name="Mondo S.J."/>
            <person name="Hensen N."/>
            <person name="Bonometti L."/>
            <person name="Westerberg I."/>
            <person name="Brannstrom I.O."/>
            <person name="Guillou S."/>
            <person name="Cros-Aarteil S."/>
            <person name="Calhoun S."/>
            <person name="Haridas S."/>
            <person name="Kuo A."/>
            <person name="Pangilinan J."/>
            <person name="Riley R."/>
            <person name="Labutti K."/>
            <person name="Andreopoulos B."/>
            <person name="Lipzen A."/>
            <person name="Chen C."/>
            <person name="Yanf M."/>
            <person name="Daum C."/>
            <person name="Ng V."/>
            <person name="Clum A."/>
            <person name="Steindorff A."/>
            <person name="Ohm R."/>
            <person name="Martin F."/>
            <person name="Silar P."/>
            <person name="Natvig D."/>
            <person name="Lalanne C."/>
            <person name="Gautier V."/>
            <person name="Ament-Velasquez S.L."/>
            <person name="Kruys A."/>
            <person name="Hutchinson M.I."/>
            <person name="Powell A.J."/>
            <person name="Barry K."/>
            <person name="Miller A.N."/>
            <person name="Grigoriev I.V."/>
            <person name="Debuchy R."/>
            <person name="Gladieux P."/>
            <person name="Thoren M.H."/>
            <person name="Johannesson H."/>
        </authorList>
    </citation>
    <scope>NUCLEOTIDE SEQUENCE</scope>
    <source>
        <strain evidence="3">PSN324</strain>
    </source>
</reference>
<feature type="region of interest" description="Disordered" evidence="1">
    <location>
        <begin position="17"/>
        <end position="54"/>
    </location>
</feature>
<evidence type="ECO:0000313" key="4">
    <source>
        <dbReference type="Proteomes" id="UP001321749"/>
    </source>
</evidence>
<sequence>MVMLIFFRIYFKRTERDEDDQQEQQQRQQQSQRTDSMVVHRRQQMNPSASNEKQTVPKARNWLFFFLTALRICQLGFAAFAHIVFLVLIYEAKWWLEDPSDKESYEANTPWARLLNSVTLIFHISAPVLFFLWRNTQARRWRFFAIFTCIGDVVSLWAFLIVLTLMNNTYEGYCDAHPRVFDYGRHGILAFLGKGASGSTYSDAQQQRHIICRSLHVVYWAGAFPAWSHIASAVMTWWYYGQIKTAESCEVETFPKIGDLEQAITRRLPAAPAPAAPSVVSRGSTPPPSPPPSYRSRAGSTATAGRPPSYARASMETMSSIDPDSFLVSDGWRGPDQQPPEYSSRPPSLRKGEQS</sequence>
<keyword evidence="2" id="KW-0472">Membrane</keyword>
<dbReference type="AlphaFoldDB" id="A0AAV9HSH6"/>
<organism evidence="3 4">
    <name type="scientific">Cladorrhinum samala</name>
    <dbReference type="NCBI Taxonomy" id="585594"/>
    <lineage>
        <taxon>Eukaryota</taxon>
        <taxon>Fungi</taxon>
        <taxon>Dikarya</taxon>
        <taxon>Ascomycota</taxon>
        <taxon>Pezizomycotina</taxon>
        <taxon>Sordariomycetes</taxon>
        <taxon>Sordariomycetidae</taxon>
        <taxon>Sordariales</taxon>
        <taxon>Podosporaceae</taxon>
        <taxon>Cladorrhinum</taxon>
    </lineage>
</organism>
<feature type="transmembrane region" description="Helical" evidence="2">
    <location>
        <begin position="144"/>
        <end position="166"/>
    </location>
</feature>
<comment type="caution">
    <text evidence="3">The sequence shown here is derived from an EMBL/GenBank/DDBJ whole genome shotgun (WGS) entry which is preliminary data.</text>
</comment>
<feature type="compositionally biased region" description="Low complexity" evidence="1">
    <location>
        <begin position="23"/>
        <end position="36"/>
    </location>
</feature>
<evidence type="ECO:0000256" key="1">
    <source>
        <dbReference type="SAM" id="MobiDB-lite"/>
    </source>
</evidence>
<dbReference type="Proteomes" id="UP001321749">
    <property type="component" value="Unassembled WGS sequence"/>
</dbReference>
<feature type="compositionally biased region" description="Polar residues" evidence="1">
    <location>
        <begin position="44"/>
        <end position="54"/>
    </location>
</feature>
<dbReference type="EMBL" id="MU864968">
    <property type="protein sequence ID" value="KAK4462706.1"/>
    <property type="molecule type" value="Genomic_DNA"/>
</dbReference>